<sequence>MNTFKTFSVFFIIFFILASSTHAHFFFSNPPFRGDDEDTMTQPPCGGSNVVNTTAITPFPVTEGQVTTDFEDGNGVLVISYAPTSNDTFVPVSGNVTVNVPVGIGPKQYVTPVDLSKAGAKSGDQGVLQAFYTDGVNTTWYQCADIKVVDAKKNGASSIVGTTEVSFFTTILISFLMALLN</sequence>
<accession>A0A2Z6RAG2</accession>
<keyword evidence="4" id="KW-0472">Membrane</keyword>
<evidence type="ECO:0000256" key="4">
    <source>
        <dbReference type="ARBA" id="ARBA00023136"/>
    </source>
</evidence>
<dbReference type="GO" id="GO:0005886">
    <property type="term" value="C:plasma membrane"/>
    <property type="evidence" value="ECO:0007669"/>
    <property type="project" value="UniProtKB-SubCell"/>
</dbReference>
<evidence type="ECO:0000256" key="8">
    <source>
        <dbReference type="SAM" id="SignalP"/>
    </source>
</evidence>
<evidence type="ECO:0000313" key="10">
    <source>
        <dbReference type="EMBL" id="GBB94844.1"/>
    </source>
</evidence>
<dbReference type="AlphaFoldDB" id="A0A2Z6RAG2"/>
<dbReference type="PANTHER" id="PTHR34992:SF1">
    <property type="entry name" value="COPPER ACQUISITION FACTOR BIM1-LIKE DOMAIN-CONTAINING PROTEIN"/>
    <property type="match status" value="1"/>
</dbReference>
<evidence type="ECO:0000256" key="1">
    <source>
        <dbReference type="ARBA" id="ARBA00004236"/>
    </source>
</evidence>
<dbReference type="STRING" id="94130.A0A2Z6RAG2"/>
<keyword evidence="6" id="KW-0449">Lipoprotein</keyword>
<reference evidence="10 11" key="1">
    <citation type="submission" date="2017-11" db="EMBL/GenBank/DDBJ databases">
        <title>The genome of Rhizophagus clarus HR1 reveals common genetic basis of auxotrophy among arbuscular mycorrhizal fungi.</title>
        <authorList>
            <person name="Kobayashi Y."/>
        </authorList>
    </citation>
    <scope>NUCLEOTIDE SEQUENCE [LARGE SCALE GENOMIC DNA]</scope>
    <source>
        <strain evidence="10 11">HR1</strain>
    </source>
</reference>
<comment type="subcellular location">
    <subcellularLocation>
        <location evidence="1">Cell membrane</location>
    </subcellularLocation>
    <subcellularLocation>
        <location evidence="7">Endomembrane system</location>
        <topology evidence="7">Lipid-anchor</topology>
    </subcellularLocation>
</comment>
<keyword evidence="5" id="KW-0325">Glycoprotein</keyword>
<feature type="chain" id="PRO_5016421302" description="Copper acquisition factor BIM1-like domain-containing protein" evidence="8">
    <location>
        <begin position="24"/>
        <end position="181"/>
    </location>
</feature>
<protein>
    <recommendedName>
        <fullName evidence="9">Copper acquisition factor BIM1-like domain-containing protein</fullName>
    </recommendedName>
</protein>
<dbReference type="InterPro" id="IPR046936">
    <property type="entry name" value="BIM1-like"/>
</dbReference>
<evidence type="ECO:0000313" key="11">
    <source>
        <dbReference type="Proteomes" id="UP000247702"/>
    </source>
</evidence>
<dbReference type="PANTHER" id="PTHR34992">
    <property type="entry name" value="HYPHAL ANASTAMOSIS-7 PROTEIN"/>
    <property type="match status" value="1"/>
</dbReference>
<comment type="caution">
    <text evidence="10">The sequence shown here is derived from an EMBL/GenBank/DDBJ whole genome shotgun (WGS) entry which is preliminary data.</text>
</comment>
<evidence type="ECO:0000256" key="5">
    <source>
        <dbReference type="ARBA" id="ARBA00023180"/>
    </source>
</evidence>
<dbReference type="EMBL" id="BEXD01001584">
    <property type="protein sequence ID" value="GBB94844.1"/>
    <property type="molecule type" value="Genomic_DNA"/>
</dbReference>
<keyword evidence="2" id="KW-1003">Cell membrane</keyword>
<dbReference type="Proteomes" id="UP000247702">
    <property type="component" value="Unassembled WGS sequence"/>
</dbReference>
<dbReference type="GO" id="GO:0012505">
    <property type="term" value="C:endomembrane system"/>
    <property type="evidence" value="ECO:0007669"/>
    <property type="project" value="UniProtKB-SubCell"/>
</dbReference>
<evidence type="ECO:0000256" key="6">
    <source>
        <dbReference type="ARBA" id="ARBA00023288"/>
    </source>
</evidence>
<feature type="signal peptide" evidence="8">
    <location>
        <begin position="1"/>
        <end position="23"/>
    </location>
</feature>
<dbReference type="InterPro" id="IPR046530">
    <property type="entry name" value="BIM1-like_dom"/>
</dbReference>
<dbReference type="Pfam" id="PF20238">
    <property type="entry name" value="BIM1-like_dom"/>
    <property type="match status" value="1"/>
</dbReference>
<evidence type="ECO:0000256" key="2">
    <source>
        <dbReference type="ARBA" id="ARBA00022475"/>
    </source>
</evidence>
<organism evidence="10 11">
    <name type="scientific">Rhizophagus clarus</name>
    <dbReference type="NCBI Taxonomy" id="94130"/>
    <lineage>
        <taxon>Eukaryota</taxon>
        <taxon>Fungi</taxon>
        <taxon>Fungi incertae sedis</taxon>
        <taxon>Mucoromycota</taxon>
        <taxon>Glomeromycotina</taxon>
        <taxon>Glomeromycetes</taxon>
        <taxon>Glomerales</taxon>
        <taxon>Glomeraceae</taxon>
        <taxon>Rhizophagus</taxon>
    </lineage>
</organism>
<gene>
    <name evidence="10" type="ORF">RclHR1_24230002</name>
</gene>
<name>A0A2Z6RAG2_9GLOM</name>
<feature type="domain" description="Copper acquisition factor BIM1-like" evidence="9">
    <location>
        <begin position="22"/>
        <end position="153"/>
    </location>
</feature>
<keyword evidence="11" id="KW-1185">Reference proteome</keyword>
<evidence type="ECO:0000256" key="7">
    <source>
        <dbReference type="ARBA" id="ARBA00037868"/>
    </source>
</evidence>
<proteinExistence type="predicted"/>
<evidence type="ECO:0000259" key="9">
    <source>
        <dbReference type="Pfam" id="PF20238"/>
    </source>
</evidence>
<evidence type="ECO:0000256" key="3">
    <source>
        <dbReference type="ARBA" id="ARBA00022729"/>
    </source>
</evidence>
<keyword evidence="3 8" id="KW-0732">Signal</keyword>